<name>A0ABX5LP60_9BACT</name>
<keyword evidence="3" id="KW-1185">Reference proteome</keyword>
<organism evidence="2 3">
    <name type="scientific">Hallerella porci</name>
    <dbReference type="NCBI Taxonomy" id="1945871"/>
    <lineage>
        <taxon>Bacteria</taxon>
        <taxon>Pseudomonadati</taxon>
        <taxon>Fibrobacterota</taxon>
        <taxon>Fibrobacteria</taxon>
        <taxon>Fibrobacterales</taxon>
        <taxon>Fibrobacteraceae</taxon>
        <taxon>Hallerella</taxon>
    </lineage>
</organism>
<gene>
    <name evidence="2" type="ORF">B0H50_101118</name>
</gene>
<evidence type="ECO:0000256" key="1">
    <source>
        <dbReference type="SAM" id="SignalP"/>
    </source>
</evidence>
<comment type="caution">
    <text evidence="2">The sequence shown here is derived from an EMBL/GenBank/DDBJ whole genome shotgun (WGS) entry which is preliminary data.</text>
</comment>
<dbReference type="RefSeq" id="WP_146129104.1">
    <property type="nucleotide sequence ID" value="NZ_QGHD01000001.1"/>
</dbReference>
<proteinExistence type="predicted"/>
<dbReference type="EMBL" id="QGHD01000001">
    <property type="protein sequence ID" value="PWL04107.1"/>
    <property type="molecule type" value="Genomic_DNA"/>
</dbReference>
<dbReference type="PROSITE" id="PS51257">
    <property type="entry name" value="PROKAR_LIPOPROTEIN"/>
    <property type="match status" value="1"/>
</dbReference>
<evidence type="ECO:0000313" key="3">
    <source>
        <dbReference type="Proteomes" id="UP000245523"/>
    </source>
</evidence>
<keyword evidence="1" id="KW-0732">Signal</keyword>
<feature type="chain" id="PRO_5045383227" evidence="1">
    <location>
        <begin position="20"/>
        <end position="482"/>
    </location>
</feature>
<sequence length="482" mass="54164">MKKFISLIFFAILPMLLLASCIFDSDGDALVSWLDDQGFPSNYLVQTVEIDGISPESYQVGFDSTPRINYYQGVAGEVNGMTHEWVLDFGFRDKSFFASFRADSAKKFRSAFLALYPDSDFYAQAKFKKDSLPLKESLKVRFSWILETGYGSSFVDSIGDTKDSLWRVGLRKAFAKADSADTTYSLKMSSLNTAFRIDLPSAFYEKLTKVKDAARLQLKISFPGAKRLYRFYGPGAEVVPFLRVKSYSRTTIVGEDTITRDTYKNIWAFRAAIISTSKEECSGCVILHGGVLESLLVELPSEKILEALSDFYGDKFPYTEGDSNDVRQAVVMAQLTMPRSSSKEGSELGMPVQVVAATFVDSNGTDMEASEVYKLNKELIKKNGHPNLVFMKGDSLGLQITQGMRSFINRAGKGAKMKVILRMGYSMLAPYDTLYYDHITDKGDSVCIFMDYPTYSRYDFSDYISQPMNLKIWLATKRGDDE</sequence>
<reference evidence="2 3" key="1">
    <citation type="submission" date="2018-05" db="EMBL/GenBank/DDBJ databases">
        <title>Animal gut microbial communities from fecal samples from Wisconsin, USA.</title>
        <authorList>
            <person name="Neumann A."/>
        </authorList>
    </citation>
    <scope>NUCLEOTIDE SEQUENCE [LARGE SCALE GENOMIC DNA]</scope>
    <source>
        <strain evidence="2 3">UWS4</strain>
    </source>
</reference>
<evidence type="ECO:0000313" key="2">
    <source>
        <dbReference type="EMBL" id="PWL04107.1"/>
    </source>
</evidence>
<dbReference type="Proteomes" id="UP000245523">
    <property type="component" value="Unassembled WGS sequence"/>
</dbReference>
<feature type="signal peptide" evidence="1">
    <location>
        <begin position="1"/>
        <end position="19"/>
    </location>
</feature>
<protein>
    <submittedName>
        <fullName evidence="2">Uncharacterized protein</fullName>
    </submittedName>
</protein>
<accession>A0ABX5LP60</accession>